<name>A0A2M4C703_9DIPT</name>
<feature type="signal peptide" evidence="1">
    <location>
        <begin position="1"/>
        <end position="18"/>
    </location>
</feature>
<dbReference type="AlphaFoldDB" id="A0A2M4C703"/>
<evidence type="ECO:0000313" key="2">
    <source>
        <dbReference type="EMBL" id="MBW61094.1"/>
    </source>
</evidence>
<evidence type="ECO:0000256" key="1">
    <source>
        <dbReference type="SAM" id="SignalP"/>
    </source>
</evidence>
<accession>A0A2M4C703</accession>
<proteinExistence type="predicted"/>
<reference evidence="2" key="1">
    <citation type="submission" date="2018-01" db="EMBL/GenBank/DDBJ databases">
        <title>An insight into the sialome of Amazonian anophelines.</title>
        <authorList>
            <person name="Ribeiro J.M."/>
            <person name="Scarpassa V."/>
            <person name="Calvo E."/>
        </authorList>
    </citation>
    <scope>NUCLEOTIDE SEQUENCE</scope>
    <source>
        <tissue evidence="2">Salivary glands</tissue>
    </source>
</reference>
<keyword evidence="1" id="KW-0732">Signal</keyword>
<protein>
    <submittedName>
        <fullName evidence="2">Putative secreted protein</fullName>
    </submittedName>
</protein>
<dbReference type="EMBL" id="GGFJ01011953">
    <property type="protein sequence ID" value="MBW61094.1"/>
    <property type="molecule type" value="Transcribed_RNA"/>
</dbReference>
<feature type="chain" id="PRO_5014876044" evidence="1">
    <location>
        <begin position="19"/>
        <end position="127"/>
    </location>
</feature>
<sequence length="127" mass="14449">MPFLACVVCVWCVYGVFGHKQARPATICYSSTNRQDAFIQRHFSLHFFLHLISAHLSPIALGLPPSGWLLPSAHCWPDRHAALDDDDDDSPRRLTRKRKTFSDLGMSPYRRTTEFTLSTLPSFSRPS</sequence>
<organism evidence="2">
    <name type="scientific">Anopheles marajoara</name>
    <dbReference type="NCBI Taxonomy" id="58244"/>
    <lineage>
        <taxon>Eukaryota</taxon>
        <taxon>Metazoa</taxon>
        <taxon>Ecdysozoa</taxon>
        <taxon>Arthropoda</taxon>
        <taxon>Hexapoda</taxon>
        <taxon>Insecta</taxon>
        <taxon>Pterygota</taxon>
        <taxon>Neoptera</taxon>
        <taxon>Endopterygota</taxon>
        <taxon>Diptera</taxon>
        <taxon>Nematocera</taxon>
        <taxon>Culicoidea</taxon>
        <taxon>Culicidae</taxon>
        <taxon>Anophelinae</taxon>
        <taxon>Anopheles</taxon>
    </lineage>
</organism>